<accession>A0A9D1MBF3</accession>
<keyword evidence="2" id="KW-0732">Signal</keyword>
<organism evidence="4 5">
    <name type="scientific">Candidatus Ornithomonoglobus merdipullorum</name>
    <dbReference type="NCBI Taxonomy" id="2840895"/>
    <lineage>
        <taxon>Bacteria</taxon>
        <taxon>Bacillati</taxon>
        <taxon>Bacillota</taxon>
        <taxon>Clostridia</taxon>
        <taxon>Candidatus Ornithomonoglobus</taxon>
    </lineage>
</organism>
<evidence type="ECO:0000313" key="5">
    <source>
        <dbReference type="Proteomes" id="UP000824109"/>
    </source>
</evidence>
<protein>
    <submittedName>
        <fullName evidence="4">Glycosyl hydrolase 115 family protein</fullName>
    </submittedName>
</protein>
<dbReference type="GO" id="GO:0045493">
    <property type="term" value="P:xylan catabolic process"/>
    <property type="evidence" value="ECO:0007669"/>
    <property type="project" value="InterPro"/>
</dbReference>
<feature type="signal peptide" evidence="2">
    <location>
        <begin position="1"/>
        <end position="22"/>
    </location>
</feature>
<evidence type="ECO:0000256" key="2">
    <source>
        <dbReference type="SAM" id="SignalP"/>
    </source>
</evidence>
<feature type="chain" id="PRO_5038714207" evidence="2">
    <location>
        <begin position="23"/>
        <end position="273"/>
    </location>
</feature>
<dbReference type="Proteomes" id="UP000824109">
    <property type="component" value="Unassembled WGS sequence"/>
</dbReference>
<gene>
    <name evidence="4" type="ORF">IAA61_05220</name>
</gene>
<keyword evidence="1 4" id="KW-0378">Hydrolase</keyword>
<evidence type="ECO:0000259" key="3">
    <source>
        <dbReference type="Pfam" id="PF03648"/>
    </source>
</evidence>
<dbReference type="PANTHER" id="PTHR37842:SF2">
    <property type="entry name" value="GYLCOSYL HYDROLASE 115 C-TERMINAL DOMAIN-CONTAINING PROTEIN"/>
    <property type="match status" value="1"/>
</dbReference>
<comment type="caution">
    <text evidence="4">The sequence shown here is derived from an EMBL/GenBank/DDBJ whole genome shotgun (WGS) entry which is preliminary data.</text>
</comment>
<dbReference type="PANTHER" id="PTHR37842">
    <property type="match status" value="1"/>
</dbReference>
<evidence type="ECO:0000313" key="4">
    <source>
        <dbReference type="EMBL" id="HIU57197.1"/>
    </source>
</evidence>
<dbReference type="Pfam" id="PF03648">
    <property type="entry name" value="Glyco_hydro_67N"/>
    <property type="match status" value="1"/>
</dbReference>
<dbReference type="SUPFAM" id="SSF55545">
    <property type="entry name" value="beta-N-acetylhexosaminidase-like domain"/>
    <property type="match status" value="1"/>
</dbReference>
<reference evidence="4" key="1">
    <citation type="submission" date="2020-10" db="EMBL/GenBank/DDBJ databases">
        <authorList>
            <person name="Gilroy R."/>
        </authorList>
    </citation>
    <scope>NUCLEOTIDE SEQUENCE</scope>
    <source>
        <strain evidence="4">USAMLcec3-3695</strain>
    </source>
</reference>
<dbReference type="InterPro" id="IPR029018">
    <property type="entry name" value="Hex-like_dom2"/>
</dbReference>
<dbReference type="InterPro" id="IPR005154">
    <property type="entry name" value="Glyco_hydro_67_aGlcAse_N"/>
</dbReference>
<feature type="domain" description="Alpha glucuronidase N-terminal" evidence="3">
    <location>
        <begin position="56"/>
        <end position="157"/>
    </location>
</feature>
<dbReference type="EMBL" id="DVNB01000053">
    <property type="protein sequence ID" value="HIU57197.1"/>
    <property type="molecule type" value="Genomic_DNA"/>
</dbReference>
<dbReference type="AlphaFoldDB" id="A0A9D1MBF3"/>
<sequence>MKRIISATIASAVFVLSLPAFADVDAYAETVSNTVSGYVSSTAAEGAIEIASQSKTPNIYVDTDDYPGVVRVAGDLQSDIEAVTGVRANIANDAADADIIVGTIGMSDEVDSLISQGKLNVDGVEGEWEAFTLQNVDGDLVIAGADKRGTIYGVYDLSEKMGVSPWEWWADVTPSHSDAIYVSLQDGGYTEGAPSVKYRGIFINQEYNLNRWSLSLDEDGGYMNTATYEKIYSVRASGACERPPSRVLSAGSFLSHKLRRRGTENNRRICRTA</sequence>
<evidence type="ECO:0000256" key="1">
    <source>
        <dbReference type="ARBA" id="ARBA00022801"/>
    </source>
</evidence>
<dbReference type="GO" id="GO:0046559">
    <property type="term" value="F:alpha-glucuronidase activity"/>
    <property type="evidence" value="ECO:0007669"/>
    <property type="project" value="InterPro"/>
</dbReference>
<name>A0A9D1MBF3_9FIRM</name>
<proteinExistence type="predicted"/>
<reference evidence="4" key="2">
    <citation type="journal article" date="2021" name="PeerJ">
        <title>Extensive microbial diversity within the chicken gut microbiome revealed by metagenomics and culture.</title>
        <authorList>
            <person name="Gilroy R."/>
            <person name="Ravi A."/>
            <person name="Getino M."/>
            <person name="Pursley I."/>
            <person name="Horton D.L."/>
            <person name="Alikhan N.F."/>
            <person name="Baker D."/>
            <person name="Gharbi K."/>
            <person name="Hall N."/>
            <person name="Watson M."/>
            <person name="Adriaenssens E.M."/>
            <person name="Foster-Nyarko E."/>
            <person name="Jarju S."/>
            <person name="Secka A."/>
            <person name="Antonio M."/>
            <person name="Oren A."/>
            <person name="Chaudhuri R.R."/>
            <person name="La Ragione R."/>
            <person name="Hildebrand F."/>
            <person name="Pallen M.J."/>
        </authorList>
    </citation>
    <scope>NUCLEOTIDE SEQUENCE</scope>
    <source>
        <strain evidence="4">USAMLcec3-3695</strain>
    </source>
</reference>
<dbReference type="Gene3D" id="3.30.379.10">
    <property type="entry name" value="Chitobiase/beta-hexosaminidase domain 2-like"/>
    <property type="match status" value="1"/>
</dbReference>